<gene>
    <name evidence="2" type="ORF">FMM08_05505</name>
</gene>
<organism evidence="2 3">
    <name type="scientific">Quadrisphaera setariae</name>
    <dbReference type="NCBI Taxonomy" id="2593304"/>
    <lineage>
        <taxon>Bacteria</taxon>
        <taxon>Bacillati</taxon>
        <taxon>Actinomycetota</taxon>
        <taxon>Actinomycetes</taxon>
        <taxon>Kineosporiales</taxon>
        <taxon>Kineosporiaceae</taxon>
        <taxon>Quadrisphaera</taxon>
    </lineage>
</organism>
<dbReference type="OrthoDB" id="3420153at2"/>
<dbReference type="SUPFAM" id="SSF69304">
    <property type="entry name" value="Tricorn protease N-terminal domain"/>
    <property type="match status" value="1"/>
</dbReference>
<dbReference type="InterPro" id="IPR015915">
    <property type="entry name" value="Kelch-typ_b-propeller"/>
</dbReference>
<dbReference type="Gene3D" id="2.120.10.80">
    <property type="entry name" value="Kelch-type beta propeller"/>
    <property type="match status" value="1"/>
</dbReference>
<evidence type="ECO:0000313" key="3">
    <source>
        <dbReference type="Proteomes" id="UP000321234"/>
    </source>
</evidence>
<evidence type="ECO:0000313" key="2">
    <source>
        <dbReference type="EMBL" id="TXR56956.1"/>
    </source>
</evidence>
<proteinExistence type="predicted"/>
<dbReference type="PROSITE" id="PS51257">
    <property type="entry name" value="PROKAR_LIPOPROTEIN"/>
    <property type="match status" value="1"/>
</dbReference>
<keyword evidence="1" id="KW-0732">Signal</keyword>
<feature type="chain" id="PRO_5039059236" description="Galactose oxidase, central domain" evidence="1">
    <location>
        <begin position="23"/>
        <end position="404"/>
    </location>
</feature>
<sequence>MSTRSAAAAVVLVALLTTGCGARGRGPVEEPLPSSTVAPVPASAGEWEAMSAAPLEPRGGALTACTGERLLLLGGHRSDEQQPPCPPGASCAGVEPTRFDDGAAWDPATDAWTHLVDPTGAETGLSQDGDGAVWSGESLFTRSQRFTPDLAAGTLTRAPFDAGPALVYSDPVWTGDRLVAVGWDCGGAASGVDGQLVAQVVDPATGTATAVPWPYDPPGAESVRTAWTGSEVVALVATDGASETGEGTWRAVAFDPATSTWRSVADRADGPRELAWDGRRLLLQDQDRVGALDVTTGESTDVVQLPDRTSGGLELSASGRVLLHTWRGAYLLDDGDGDAGWLRVPDPPGADRTTASTVAWAGDDLVVWGGTQAYEEDGGATRSSADGWVWRDLGAWPSTSRSGS</sequence>
<dbReference type="RefSeq" id="WP_147925377.1">
    <property type="nucleotide sequence ID" value="NZ_VKAC01000003.1"/>
</dbReference>
<name>A0A5C8ZJ57_9ACTN</name>
<accession>A0A5C8ZJ57</accession>
<reference evidence="2 3" key="1">
    <citation type="submission" date="2019-07" db="EMBL/GenBank/DDBJ databases">
        <title>Quadrisphaera sp. strain DD2A genome sequencing and assembly.</title>
        <authorList>
            <person name="Kim I."/>
        </authorList>
    </citation>
    <scope>NUCLEOTIDE SEQUENCE [LARGE SCALE GENOMIC DNA]</scope>
    <source>
        <strain evidence="2 3">DD2A</strain>
    </source>
</reference>
<evidence type="ECO:0008006" key="4">
    <source>
        <dbReference type="Google" id="ProtNLM"/>
    </source>
</evidence>
<keyword evidence="3" id="KW-1185">Reference proteome</keyword>
<evidence type="ECO:0000256" key="1">
    <source>
        <dbReference type="SAM" id="SignalP"/>
    </source>
</evidence>
<protein>
    <recommendedName>
        <fullName evidence="4">Galactose oxidase, central domain</fullName>
    </recommendedName>
</protein>
<dbReference type="AlphaFoldDB" id="A0A5C8ZJ57"/>
<feature type="signal peptide" evidence="1">
    <location>
        <begin position="1"/>
        <end position="22"/>
    </location>
</feature>
<comment type="caution">
    <text evidence="2">The sequence shown here is derived from an EMBL/GenBank/DDBJ whole genome shotgun (WGS) entry which is preliminary data.</text>
</comment>
<dbReference type="EMBL" id="VKAC01000003">
    <property type="protein sequence ID" value="TXR56956.1"/>
    <property type="molecule type" value="Genomic_DNA"/>
</dbReference>
<dbReference type="Proteomes" id="UP000321234">
    <property type="component" value="Unassembled WGS sequence"/>
</dbReference>